<sequence length="96" mass="10659">MNPKTYKFEAVIHKVPDVDGAYVEFPYDLKEEFGKGRVKVHATFDGEPYGGSIVNMGVKNADGSVCYILGLRKEIRAKIGKQPGDRVKVTIKARES</sequence>
<dbReference type="InterPro" id="IPR015018">
    <property type="entry name" value="DUF1905"/>
</dbReference>
<proteinExistence type="predicted"/>
<dbReference type="Gene3D" id="2.40.30.100">
    <property type="entry name" value="AF2212/PG0164-like"/>
    <property type="match status" value="1"/>
</dbReference>
<dbReference type="RefSeq" id="WP_240268579.1">
    <property type="nucleotide sequence ID" value="NZ_JAKSXN010000013.1"/>
</dbReference>
<name>A0ABW3SA70_9BACL</name>
<comment type="caution">
    <text evidence="1">The sequence shown here is derived from an EMBL/GenBank/DDBJ whole genome shotgun (WGS) entry which is preliminary data.</text>
</comment>
<accession>A0ABW3SA70</accession>
<evidence type="ECO:0000313" key="2">
    <source>
        <dbReference type="Proteomes" id="UP001597211"/>
    </source>
</evidence>
<protein>
    <submittedName>
        <fullName evidence="1">DUF1905 domain-containing protein</fullName>
    </submittedName>
</protein>
<gene>
    <name evidence="1" type="ORF">ACFQ2Z_07435</name>
</gene>
<dbReference type="InterPro" id="IPR037079">
    <property type="entry name" value="AF2212/PG0164-like_sf"/>
</dbReference>
<dbReference type="SUPFAM" id="SSF141694">
    <property type="entry name" value="AF2212/PG0164-like"/>
    <property type="match status" value="1"/>
</dbReference>
<keyword evidence="2" id="KW-1185">Reference proteome</keyword>
<dbReference type="Proteomes" id="UP001597211">
    <property type="component" value="Unassembled WGS sequence"/>
</dbReference>
<dbReference type="EMBL" id="JBHTKZ010000009">
    <property type="protein sequence ID" value="MFD1181186.1"/>
    <property type="molecule type" value="Genomic_DNA"/>
</dbReference>
<reference evidence="2" key="1">
    <citation type="journal article" date="2019" name="Int. J. Syst. Evol. Microbiol.">
        <title>The Global Catalogue of Microorganisms (GCM) 10K type strain sequencing project: providing services to taxonomists for standard genome sequencing and annotation.</title>
        <authorList>
            <consortium name="The Broad Institute Genomics Platform"/>
            <consortium name="The Broad Institute Genome Sequencing Center for Infectious Disease"/>
            <person name="Wu L."/>
            <person name="Ma J."/>
        </authorList>
    </citation>
    <scope>NUCLEOTIDE SEQUENCE [LARGE SCALE GENOMIC DNA]</scope>
    <source>
        <strain evidence="2">CCUG 48216</strain>
    </source>
</reference>
<evidence type="ECO:0000313" key="1">
    <source>
        <dbReference type="EMBL" id="MFD1181186.1"/>
    </source>
</evidence>
<organism evidence="1 2">
    <name type="scientific">Paenibacillus timonensis</name>
    <dbReference type="NCBI Taxonomy" id="225915"/>
    <lineage>
        <taxon>Bacteria</taxon>
        <taxon>Bacillati</taxon>
        <taxon>Bacillota</taxon>
        <taxon>Bacilli</taxon>
        <taxon>Bacillales</taxon>
        <taxon>Paenibacillaceae</taxon>
        <taxon>Paenibacillus</taxon>
    </lineage>
</organism>
<dbReference type="Pfam" id="PF08922">
    <property type="entry name" value="DUF1905"/>
    <property type="match status" value="1"/>
</dbReference>